<accession>A0ABS4Q254</accession>
<proteinExistence type="predicted"/>
<name>A0ABS4Q254_9PSEU</name>
<evidence type="ECO:0000313" key="2">
    <source>
        <dbReference type="Proteomes" id="UP000741013"/>
    </source>
</evidence>
<organism evidence="1 2">
    <name type="scientific">Amycolatopsis magusensis</name>
    <dbReference type="NCBI Taxonomy" id="882444"/>
    <lineage>
        <taxon>Bacteria</taxon>
        <taxon>Bacillati</taxon>
        <taxon>Actinomycetota</taxon>
        <taxon>Actinomycetes</taxon>
        <taxon>Pseudonocardiales</taxon>
        <taxon>Pseudonocardiaceae</taxon>
        <taxon>Amycolatopsis</taxon>
    </lineage>
</organism>
<protein>
    <submittedName>
        <fullName evidence="1">Uncharacterized protein</fullName>
    </submittedName>
</protein>
<reference evidence="1 2" key="1">
    <citation type="submission" date="2021-03" db="EMBL/GenBank/DDBJ databases">
        <title>Sequencing the genomes of 1000 actinobacteria strains.</title>
        <authorList>
            <person name="Klenk H.-P."/>
        </authorList>
    </citation>
    <scope>NUCLEOTIDE SEQUENCE [LARGE SCALE GENOMIC DNA]</scope>
    <source>
        <strain evidence="1 2">DSM 45510</strain>
    </source>
</reference>
<keyword evidence="2" id="KW-1185">Reference proteome</keyword>
<gene>
    <name evidence="1" type="ORF">JOM49_007293</name>
</gene>
<dbReference type="EMBL" id="JAGGMS010000001">
    <property type="protein sequence ID" value="MBP2185767.1"/>
    <property type="molecule type" value="Genomic_DNA"/>
</dbReference>
<comment type="caution">
    <text evidence="1">The sequence shown here is derived from an EMBL/GenBank/DDBJ whole genome shotgun (WGS) entry which is preliminary data.</text>
</comment>
<sequence>MIKSRAKTEKWEELTLCLFLLACFLLALFKDLFPELQERLSGALFVAIFFVLKQIRDLRIEVQDEGLAEVFFATGEEFYSSAREAVRKAEREIRVSYFRQVPPAKFASVQSREYFGEVFNFARRKKGTVRRIVGVSNDAMAEWCVSQLEQVVRNPRYNIRVIETRNQPVEPMSVCLIDDTIMYMAFSGPTDQQLGGIREDAPRLVQFHQNRFDQLWASSTKLEEFAVTWKARREGENSAGRTKV</sequence>
<dbReference type="RefSeq" id="WP_209668614.1">
    <property type="nucleotide sequence ID" value="NZ_JAGGMS010000001.1"/>
</dbReference>
<evidence type="ECO:0000313" key="1">
    <source>
        <dbReference type="EMBL" id="MBP2185767.1"/>
    </source>
</evidence>
<dbReference type="Proteomes" id="UP000741013">
    <property type="component" value="Unassembled WGS sequence"/>
</dbReference>